<proteinExistence type="predicted"/>
<organism evidence="1 2">
    <name type="scientific">Lipomyces orientalis</name>
    <dbReference type="NCBI Taxonomy" id="1233043"/>
    <lineage>
        <taxon>Eukaryota</taxon>
        <taxon>Fungi</taxon>
        <taxon>Dikarya</taxon>
        <taxon>Ascomycota</taxon>
        <taxon>Saccharomycotina</taxon>
        <taxon>Lipomycetes</taxon>
        <taxon>Lipomycetales</taxon>
        <taxon>Lipomycetaceae</taxon>
        <taxon>Lipomyces</taxon>
    </lineage>
</organism>
<gene>
    <name evidence="1" type="ORF">V1517DRAFT_375880</name>
</gene>
<name>A0ACC3TGP1_9ASCO</name>
<sequence>MEDAQSQINKKKRKVCVFLEAANKPRHEEELDSTELSYKRQILETHRCCIKGTSNPGYADHPLAHPSSPAPYPQRPPQYWRQNFSYTLPPPNYYSSFLPPNYSPIPVCSESTSYVNIVSYSCNCFQYNDVALNSTDSDPSEIFDEYIDLYAQKSKADALEIRLAGSALRKKRYLLEGRKSNSETGWQSLDIEAGIEQRLLNNVRMFLNYHKWSID</sequence>
<dbReference type="EMBL" id="MU970142">
    <property type="protein sequence ID" value="KAK9320161.1"/>
    <property type="molecule type" value="Genomic_DNA"/>
</dbReference>
<evidence type="ECO:0000313" key="1">
    <source>
        <dbReference type="EMBL" id="KAK9320161.1"/>
    </source>
</evidence>
<keyword evidence="2" id="KW-1185">Reference proteome</keyword>
<comment type="caution">
    <text evidence="1">The sequence shown here is derived from an EMBL/GenBank/DDBJ whole genome shotgun (WGS) entry which is preliminary data.</text>
</comment>
<dbReference type="Proteomes" id="UP001489719">
    <property type="component" value="Unassembled WGS sequence"/>
</dbReference>
<reference evidence="2" key="1">
    <citation type="journal article" date="2024" name="Front. Bioeng. Biotechnol.">
        <title>Genome-scale model development and genomic sequencing of the oleaginous clade Lipomyces.</title>
        <authorList>
            <person name="Czajka J.J."/>
            <person name="Han Y."/>
            <person name="Kim J."/>
            <person name="Mondo S.J."/>
            <person name="Hofstad B.A."/>
            <person name="Robles A."/>
            <person name="Haridas S."/>
            <person name="Riley R."/>
            <person name="LaButti K."/>
            <person name="Pangilinan J."/>
            <person name="Andreopoulos W."/>
            <person name="Lipzen A."/>
            <person name="Yan J."/>
            <person name="Wang M."/>
            <person name="Ng V."/>
            <person name="Grigoriev I.V."/>
            <person name="Spatafora J.W."/>
            <person name="Magnuson J.K."/>
            <person name="Baker S.E."/>
            <person name="Pomraning K.R."/>
        </authorList>
    </citation>
    <scope>NUCLEOTIDE SEQUENCE [LARGE SCALE GENOMIC DNA]</scope>
    <source>
        <strain evidence="2">CBS 10300</strain>
    </source>
</reference>
<protein>
    <submittedName>
        <fullName evidence="1">Uncharacterized protein</fullName>
    </submittedName>
</protein>
<accession>A0ACC3TGP1</accession>
<evidence type="ECO:0000313" key="2">
    <source>
        <dbReference type="Proteomes" id="UP001489719"/>
    </source>
</evidence>